<proteinExistence type="predicted"/>
<protein>
    <submittedName>
        <fullName evidence="9">Protein kinase</fullName>
    </submittedName>
</protein>
<dbReference type="InterPro" id="IPR002110">
    <property type="entry name" value="Ankyrin_rpt"/>
</dbReference>
<dbReference type="PROSITE" id="PS50011">
    <property type="entry name" value="PROTEIN_KINASE_DOM"/>
    <property type="match status" value="1"/>
</dbReference>
<keyword evidence="1" id="KW-0723">Serine/threonine-protein kinase</keyword>
<dbReference type="InterPro" id="IPR000961">
    <property type="entry name" value="AGC-kinase_C"/>
</dbReference>
<evidence type="ECO:0000256" key="5">
    <source>
        <dbReference type="ARBA" id="ARBA00022840"/>
    </source>
</evidence>
<dbReference type="Pfam" id="PF00069">
    <property type="entry name" value="Pkinase"/>
    <property type="match status" value="1"/>
</dbReference>
<evidence type="ECO:0000313" key="9">
    <source>
        <dbReference type="EMBL" id="KAF2132431.1"/>
    </source>
</evidence>
<dbReference type="EMBL" id="ML977501">
    <property type="protein sequence ID" value="KAF2132431.1"/>
    <property type="molecule type" value="Genomic_DNA"/>
</dbReference>
<organism evidence="9 10">
    <name type="scientific">Dothidotthia symphoricarpi CBS 119687</name>
    <dbReference type="NCBI Taxonomy" id="1392245"/>
    <lineage>
        <taxon>Eukaryota</taxon>
        <taxon>Fungi</taxon>
        <taxon>Dikarya</taxon>
        <taxon>Ascomycota</taxon>
        <taxon>Pezizomycotina</taxon>
        <taxon>Dothideomycetes</taxon>
        <taxon>Pleosporomycetidae</taxon>
        <taxon>Pleosporales</taxon>
        <taxon>Dothidotthiaceae</taxon>
        <taxon>Dothidotthia</taxon>
    </lineage>
</organism>
<dbReference type="SUPFAM" id="SSF48403">
    <property type="entry name" value="Ankyrin repeat"/>
    <property type="match status" value="1"/>
</dbReference>
<evidence type="ECO:0000256" key="1">
    <source>
        <dbReference type="ARBA" id="ARBA00022527"/>
    </source>
</evidence>
<evidence type="ECO:0000256" key="6">
    <source>
        <dbReference type="SAM" id="MobiDB-lite"/>
    </source>
</evidence>
<dbReference type="CDD" id="cd11651">
    <property type="entry name" value="YPK1_N_like"/>
    <property type="match status" value="1"/>
</dbReference>
<evidence type="ECO:0000259" key="7">
    <source>
        <dbReference type="PROSITE" id="PS50011"/>
    </source>
</evidence>
<accession>A0A6A6APJ6</accession>
<sequence>MSWKLSKKLKADSKPETGGLSTTTSASSSSAPRLFPHTPSPSGVLSVTIHEGAGFSALDQSQELSLSREHKNGNFVHSTDGIHSPLPYALLDYDKSQILVPSILGTTENPRWSDRAATCKFDVARATDLTIHLYLRYLGAEKSFQHVLLGVISLDLFQGTTALGSQWLRVQDGTGRLRISLDYTPVQERVFEVDASDFGRLNGSGDVLRVRKKDTQRQYARKSFRSAEPSHVSRAIHHPFIASLAFALQTPKGAQFFTPFISGGHLFNHLQRSQRFDVDTSRFYAASLVCALDYLHGTCAVVPLLKPGNVLLDARGYIVLCGFSLLTPQGRNKHQSERKMPEYPAPELLVGEEVDSGTANWWTLGVLLYEMLTGIPPFYDDNSEQRRRNVLEQPVHFPKSMEPSAIDLFSKLLERNPESRLGAGGAVDIKAHPFFQALDWQKLLSRRYKAMFMPDYVEDTFKHNGIESFSEPAPPQDQFHGFTYTRPVLAEPEGKDKARNHQVLGSDQSMTEHGGEYQLVWDDATREFYFRGLDTNTREPVHAPVTEGTKFEAEEMLPNSTMSKSPDPVQKQAALEIALDHGYRHATSQLLDYGMDLNIQIVVNGKQTTPLQWAVQQGAVDLVRLFLTKSTQNIDRVAGTRALGLAVDMRNAAVVEELLANGVSCDFTESDRPSPGRINDSGCEFYDASDPEGFLAPLVRAVRHGDIELTRLLLAHEANANVGYHDLRWRPEPMLGGGEPVAFSCGRAVQLGMELKQFEIVQLLLSSGADIDLEQPVWDVAGHKCGFMSRAVYQRVIHGLRKLSG</sequence>
<dbReference type="InterPro" id="IPR035892">
    <property type="entry name" value="C2_domain_sf"/>
</dbReference>
<dbReference type="RefSeq" id="XP_033526818.1">
    <property type="nucleotide sequence ID" value="XM_033670218.1"/>
</dbReference>
<keyword evidence="5" id="KW-0067">ATP-binding</keyword>
<dbReference type="Gene3D" id="3.30.200.20">
    <property type="entry name" value="Phosphorylase Kinase, domain 1"/>
    <property type="match status" value="1"/>
</dbReference>
<dbReference type="PROSITE" id="PS51285">
    <property type="entry name" value="AGC_KINASE_CTER"/>
    <property type="match status" value="1"/>
</dbReference>
<name>A0A6A6APJ6_9PLEO</name>
<dbReference type="Proteomes" id="UP000799771">
    <property type="component" value="Unassembled WGS sequence"/>
</dbReference>
<evidence type="ECO:0000313" key="10">
    <source>
        <dbReference type="Proteomes" id="UP000799771"/>
    </source>
</evidence>
<evidence type="ECO:0000256" key="4">
    <source>
        <dbReference type="ARBA" id="ARBA00022777"/>
    </source>
</evidence>
<dbReference type="InterPro" id="IPR011009">
    <property type="entry name" value="Kinase-like_dom_sf"/>
</dbReference>
<dbReference type="SUPFAM" id="SSF56112">
    <property type="entry name" value="Protein kinase-like (PK-like)"/>
    <property type="match status" value="1"/>
</dbReference>
<dbReference type="AlphaFoldDB" id="A0A6A6APJ6"/>
<dbReference type="GO" id="GO:0005524">
    <property type="term" value="F:ATP binding"/>
    <property type="evidence" value="ECO:0007669"/>
    <property type="project" value="UniProtKB-KW"/>
</dbReference>
<feature type="domain" description="AGC-kinase C-terminal" evidence="8">
    <location>
        <begin position="436"/>
        <end position="494"/>
    </location>
</feature>
<evidence type="ECO:0000256" key="3">
    <source>
        <dbReference type="ARBA" id="ARBA00022741"/>
    </source>
</evidence>
<dbReference type="GO" id="GO:0004674">
    <property type="term" value="F:protein serine/threonine kinase activity"/>
    <property type="evidence" value="ECO:0007669"/>
    <property type="project" value="UniProtKB-KW"/>
</dbReference>
<dbReference type="SUPFAM" id="SSF49562">
    <property type="entry name" value="C2 domain (Calcium/lipid-binding domain, CaLB)"/>
    <property type="match status" value="1"/>
</dbReference>
<dbReference type="Gene3D" id="1.10.510.10">
    <property type="entry name" value="Transferase(Phosphotransferase) domain 1"/>
    <property type="match status" value="1"/>
</dbReference>
<reference evidence="9" key="1">
    <citation type="journal article" date="2020" name="Stud. Mycol.">
        <title>101 Dothideomycetes genomes: a test case for predicting lifestyles and emergence of pathogens.</title>
        <authorList>
            <person name="Haridas S."/>
            <person name="Albert R."/>
            <person name="Binder M."/>
            <person name="Bloem J."/>
            <person name="Labutti K."/>
            <person name="Salamov A."/>
            <person name="Andreopoulos B."/>
            <person name="Baker S."/>
            <person name="Barry K."/>
            <person name="Bills G."/>
            <person name="Bluhm B."/>
            <person name="Cannon C."/>
            <person name="Castanera R."/>
            <person name="Culley D."/>
            <person name="Daum C."/>
            <person name="Ezra D."/>
            <person name="Gonzalez J."/>
            <person name="Henrissat B."/>
            <person name="Kuo A."/>
            <person name="Liang C."/>
            <person name="Lipzen A."/>
            <person name="Lutzoni F."/>
            <person name="Magnuson J."/>
            <person name="Mondo S."/>
            <person name="Nolan M."/>
            <person name="Ohm R."/>
            <person name="Pangilinan J."/>
            <person name="Park H.-J."/>
            <person name="Ramirez L."/>
            <person name="Alfaro M."/>
            <person name="Sun H."/>
            <person name="Tritt A."/>
            <person name="Yoshinaga Y."/>
            <person name="Zwiers L.-H."/>
            <person name="Turgeon B."/>
            <person name="Goodwin S."/>
            <person name="Spatafora J."/>
            <person name="Crous P."/>
            <person name="Grigoriev I."/>
        </authorList>
    </citation>
    <scope>NUCLEOTIDE SEQUENCE</scope>
    <source>
        <strain evidence="9">CBS 119687</strain>
    </source>
</reference>
<dbReference type="OrthoDB" id="1278353at2759"/>
<dbReference type="SMART" id="SM00220">
    <property type="entry name" value="S_TKc"/>
    <property type="match status" value="1"/>
</dbReference>
<keyword evidence="3" id="KW-0547">Nucleotide-binding</keyword>
<dbReference type="SMART" id="SM00248">
    <property type="entry name" value="ANK"/>
    <property type="match status" value="5"/>
</dbReference>
<dbReference type="InterPro" id="IPR036770">
    <property type="entry name" value="Ankyrin_rpt-contain_sf"/>
</dbReference>
<evidence type="ECO:0000256" key="2">
    <source>
        <dbReference type="ARBA" id="ARBA00022679"/>
    </source>
</evidence>
<feature type="domain" description="Protein kinase" evidence="7">
    <location>
        <begin position="187"/>
        <end position="435"/>
    </location>
</feature>
<evidence type="ECO:0000259" key="8">
    <source>
        <dbReference type="PROSITE" id="PS51285"/>
    </source>
</evidence>
<dbReference type="Gene3D" id="1.25.40.20">
    <property type="entry name" value="Ankyrin repeat-containing domain"/>
    <property type="match status" value="1"/>
</dbReference>
<keyword evidence="2" id="KW-0808">Transferase</keyword>
<feature type="compositionally biased region" description="Low complexity" evidence="6">
    <location>
        <begin position="21"/>
        <end position="31"/>
    </location>
</feature>
<keyword evidence="10" id="KW-1185">Reference proteome</keyword>
<feature type="region of interest" description="Disordered" evidence="6">
    <location>
        <begin position="1"/>
        <end position="37"/>
    </location>
</feature>
<dbReference type="InterPro" id="IPR000719">
    <property type="entry name" value="Prot_kinase_dom"/>
</dbReference>
<dbReference type="PANTHER" id="PTHR24351">
    <property type="entry name" value="RIBOSOMAL PROTEIN S6 KINASE"/>
    <property type="match status" value="1"/>
</dbReference>
<dbReference type="GeneID" id="54410650"/>
<keyword evidence="4 9" id="KW-0418">Kinase</keyword>
<gene>
    <name evidence="9" type="ORF">P153DRAFT_383312</name>
</gene>